<feature type="signal peptide" evidence="1">
    <location>
        <begin position="1"/>
        <end position="19"/>
    </location>
</feature>
<accession>A0A2I1BWT0</accession>
<dbReference type="OrthoDB" id="4489167at2759"/>
<evidence type="ECO:0000313" key="2">
    <source>
        <dbReference type="EMBL" id="PKX89844.1"/>
    </source>
</evidence>
<dbReference type="RefSeq" id="XP_024678439.1">
    <property type="nucleotide sequence ID" value="XM_024832232.1"/>
</dbReference>
<dbReference type="AlphaFoldDB" id="A0A2I1BWT0"/>
<dbReference type="GeneID" id="36539568"/>
<dbReference type="OMA" id="GNQSYGC"/>
<evidence type="ECO:0000256" key="1">
    <source>
        <dbReference type="SAM" id="SignalP"/>
    </source>
</evidence>
<dbReference type="VEuPathDB" id="FungiDB:P174DRAFT_515849"/>
<organism evidence="2 3">
    <name type="scientific">Aspergillus novofumigatus (strain IBT 16806)</name>
    <dbReference type="NCBI Taxonomy" id="1392255"/>
    <lineage>
        <taxon>Eukaryota</taxon>
        <taxon>Fungi</taxon>
        <taxon>Dikarya</taxon>
        <taxon>Ascomycota</taxon>
        <taxon>Pezizomycotina</taxon>
        <taxon>Eurotiomycetes</taxon>
        <taxon>Eurotiomycetidae</taxon>
        <taxon>Eurotiales</taxon>
        <taxon>Aspergillaceae</taxon>
        <taxon>Aspergillus</taxon>
        <taxon>Aspergillus subgen. Fumigati</taxon>
    </lineage>
</organism>
<feature type="chain" id="PRO_5014165407" evidence="1">
    <location>
        <begin position="20"/>
        <end position="106"/>
    </location>
</feature>
<sequence>MKNLSLATLLLSLSGSLTAAWNVTAYSNTDCTGYLTSITGEQNWGCYWLTGVTEPIQAMRIEELPEGWRFIASSGTACDTFHQAGGNGCYTQGQGFQSFEIIGSSS</sequence>
<proteinExistence type="predicted"/>
<name>A0A2I1BWT0_ASPN1</name>
<comment type="caution">
    <text evidence="2">The sequence shown here is derived from an EMBL/GenBank/DDBJ whole genome shotgun (WGS) entry which is preliminary data.</text>
</comment>
<keyword evidence="1" id="KW-0732">Signal</keyword>
<reference evidence="3" key="1">
    <citation type="journal article" date="2018" name="Proc. Natl. Acad. Sci. U.S.A.">
        <title>Linking secondary metabolites to gene clusters through genome sequencing of six diverse Aspergillus species.</title>
        <authorList>
            <person name="Kaerboelling I."/>
            <person name="Vesth T.C."/>
            <person name="Frisvad J.C."/>
            <person name="Nybo J.L."/>
            <person name="Theobald S."/>
            <person name="Kuo A."/>
            <person name="Bowyer P."/>
            <person name="Matsuda Y."/>
            <person name="Mondo S."/>
            <person name="Lyhne E.K."/>
            <person name="Kogle M.E."/>
            <person name="Clum A."/>
            <person name="Lipzen A."/>
            <person name="Salamov A."/>
            <person name="Ngan C.Y."/>
            <person name="Daum C."/>
            <person name="Chiniquy J."/>
            <person name="Barry K."/>
            <person name="LaButti K."/>
            <person name="Haridas S."/>
            <person name="Simmons B.A."/>
            <person name="Magnuson J.K."/>
            <person name="Mortensen U.H."/>
            <person name="Larsen T.O."/>
            <person name="Grigoriev I.V."/>
            <person name="Baker S.E."/>
            <person name="Andersen M.R."/>
        </authorList>
    </citation>
    <scope>NUCLEOTIDE SEQUENCE [LARGE SCALE GENOMIC DNA]</scope>
    <source>
        <strain evidence="3">IBT 16806</strain>
    </source>
</reference>
<gene>
    <name evidence="2" type="ORF">P174DRAFT_515849</name>
</gene>
<protein>
    <submittedName>
        <fullName evidence="2">Uncharacterized protein</fullName>
    </submittedName>
</protein>
<evidence type="ECO:0000313" key="3">
    <source>
        <dbReference type="Proteomes" id="UP000234474"/>
    </source>
</evidence>
<dbReference type="Proteomes" id="UP000234474">
    <property type="component" value="Unassembled WGS sequence"/>
</dbReference>
<keyword evidence="3" id="KW-1185">Reference proteome</keyword>
<dbReference type="EMBL" id="MSZS01000009">
    <property type="protein sequence ID" value="PKX89844.1"/>
    <property type="molecule type" value="Genomic_DNA"/>
</dbReference>